<keyword evidence="1" id="KW-0812">Transmembrane</keyword>
<dbReference type="Proteomes" id="UP000037326">
    <property type="component" value="Unassembled WGS sequence"/>
</dbReference>
<dbReference type="PATRIC" id="fig|582475.4.peg.3836"/>
<dbReference type="AlphaFoldDB" id="A0A0K9FHR1"/>
<gene>
    <name evidence="2" type="ORF">ACZ11_01430</name>
</gene>
<keyword evidence="1" id="KW-1133">Transmembrane helix</keyword>
<dbReference type="PANTHER" id="PTHR41309">
    <property type="entry name" value="MEMBRANE PROTEIN-RELATED"/>
    <property type="match status" value="1"/>
</dbReference>
<comment type="caution">
    <text evidence="2">The sequence shown here is derived from an EMBL/GenBank/DDBJ whole genome shotgun (WGS) entry which is preliminary data.</text>
</comment>
<protein>
    <recommendedName>
        <fullName evidence="4">ABC-2 transporter permease</fullName>
    </recommendedName>
</protein>
<dbReference type="Pfam" id="PF13346">
    <property type="entry name" value="ABC2_membrane_5"/>
    <property type="match status" value="1"/>
</dbReference>
<evidence type="ECO:0008006" key="4">
    <source>
        <dbReference type="Google" id="ProtNLM"/>
    </source>
</evidence>
<evidence type="ECO:0000256" key="1">
    <source>
        <dbReference type="SAM" id="Phobius"/>
    </source>
</evidence>
<dbReference type="PANTHER" id="PTHR41309:SF2">
    <property type="entry name" value="MEMBRANE PROTEIN"/>
    <property type="match status" value="1"/>
</dbReference>
<organism evidence="2 3">
    <name type="scientific">Lysinibacillus xylanilyticus</name>
    <dbReference type="NCBI Taxonomy" id="582475"/>
    <lineage>
        <taxon>Bacteria</taxon>
        <taxon>Bacillati</taxon>
        <taxon>Bacillota</taxon>
        <taxon>Bacilli</taxon>
        <taxon>Bacillales</taxon>
        <taxon>Bacillaceae</taxon>
        <taxon>Lysinibacillus</taxon>
    </lineage>
</organism>
<feature type="transmembrane region" description="Helical" evidence="1">
    <location>
        <begin position="12"/>
        <end position="29"/>
    </location>
</feature>
<feature type="transmembrane region" description="Helical" evidence="1">
    <location>
        <begin position="175"/>
        <end position="195"/>
    </location>
</feature>
<accession>A0A0K9FHR1</accession>
<reference evidence="3" key="1">
    <citation type="submission" date="2015-07" db="EMBL/GenBank/DDBJ databases">
        <authorList>
            <consortium name="Consortium for Microbial Forensics and Genomics (microFORGE)"/>
            <person name="Knight B.M."/>
            <person name="Roberts D.P."/>
            <person name="Lin D."/>
            <person name="Hari K."/>
            <person name="Fletcher J."/>
            <person name="Melcher U."/>
            <person name="Blagden T."/>
            <person name="Winegar R.A."/>
        </authorList>
    </citation>
    <scope>NUCLEOTIDE SEQUENCE [LARGE SCALE GENOMIC DNA]</scope>
    <source>
        <strain evidence="3">DSM 23493</strain>
    </source>
</reference>
<feature type="transmembrane region" description="Helical" evidence="1">
    <location>
        <begin position="77"/>
        <end position="98"/>
    </location>
</feature>
<dbReference type="RefSeq" id="WP_049662984.1">
    <property type="nucleotide sequence ID" value="NZ_LFXJ01000002.1"/>
</dbReference>
<keyword evidence="1" id="KW-0472">Membrane</keyword>
<evidence type="ECO:0000313" key="2">
    <source>
        <dbReference type="EMBL" id="KMY33767.1"/>
    </source>
</evidence>
<dbReference type="EMBL" id="LFXJ01000002">
    <property type="protein sequence ID" value="KMY33767.1"/>
    <property type="molecule type" value="Genomic_DNA"/>
</dbReference>
<proteinExistence type="predicted"/>
<sequence length="205" mass="23702">MVNLIIKDVLIQKKIILLYIPIIIILLLGSMSSPLYFGFVFSISFIITSFSYDEKDNANILFNSLPYTRKEIVSSKYIGSLVFTLAFIFIIYSSNFLLNGKGMMFLWKEILLIIGLVMVAISFMFPIYYKFKMKNLPIIASALVGILLLITTFFIPNLFGEIRELTLKFLTLQETQMYFVTILTIIILYIGSWLLSIRIYTRKAF</sequence>
<dbReference type="OrthoDB" id="1913432at2"/>
<dbReference type="GeneID" id="96596979"/>
<evidence type="ECO:0000313" key="3">
    <source>
        <dbReference type="Proteomes" id="UP000037326"/>
    </source>
</evidence>
<name>A0A0K9FHR1_9BACI</name>
<feature type="transmembrane region" description="Helical" evidence="1">
    <location>
        <begin position="136"/>
        <end position="155"/>
    </location>
</feature>
<dbReference type="InterPro" id="IPR025699">
    <property type="entry name" value="ABC2_memb-like"/>
</dbReference>
<feature type="transmembrane region" description="Helical" evidence="1">
    <location>
        <begin position="110"/>
        <end position="129"/>
    </location>
</feature>